<organism evidence="1 2">
    <name type="scientific">Candidatus Afipia apatlaquensis</name>
    <dbReference type="NCBI Taxonomy" id="2712852"/>
    <lineage>
        <taxon>Bacteria</taxon>
        <taxon>Pseudomonadati</taxon>
        <taxon>Pseudomonadota</taxon>
        <taxon>Alphaproteobacteria</taxon>
        <taxon>Hyphomicrobiales</taxon>
        <taxon>Nitrobacteraceae</taxon>
        <taxon>Afipia</taxon>
    </lineage>
</organism>
<proteinExistence type="predicted"/>
<feature type="non-terminal residue" evidence="1">
    <location>
        <position position="88"/>
    </location>
</feature>
<keyword evidence="2" id="KW-1185">Reference proteome</keyword>
<dbReference type="EMBL" id="JAAMRR010001502">
    <property type="protein sequence ID" value="NGX99171.1"/>
    <property type="molecule type" value="Genomic_DNA"/>
</dbReference>
<gene>
    <name evidence="1" type="ORF">G4V63_29410</name>
</gene>
<dbReference type="Proteomes" id="UP000480266">
    <property type="component" value="Unassembled WGS sequence"/>
</dbReference>
<evidence type="ECO:0000313" key="2">
    <source>
        <dbReference type="Proteomes" id="UP000480266"/>
    </source>
</evidence>
<dbReference type="AlphaFoldDB" id="A0A7C9VS13"/>
<accession>A0A7C9VS13</accession>
<evidence type="ECO:0000313" key="1">
    <source>
        <dbReference type="EMBL" id="NGX99171.1"/>
    </source>
</evidence>
<comment type="caution">
    <text evidence="1">The sequence shown here is derived from an EMBL/GenBank/DDBJ whole genome shotgun (WGS) entry which is preliminary data.</text>
</comment>
<name>A0A7C9VS13_9BRAD</name>
<reference evidence="1" key="1">
    <citation type="submission" date="2020-02" db="EMBL/GenBank/DDBJ databases">
        <title>Draft genome sequence of Candidatus Afipia apatlaquensis IBT-C3, a potential strain for decolorization of textile dyes.</title>
        <authorList>
            <person name="Sanchez-Reyes A."/>
            <person name="Breton-Deval L."/>
            <person name="Mangelson H."/>
            <person name="Sanchez-Flores A."/>
        </authorList>
    </citation>
    <scope>NUCLEOTIDE SEQUENCE [LARGE SCALE GENOMIC DNA]</scope>
    <source>
        <strain evidence="1">IBT-C3</strain>
    </source>
</reference>
<protein>
    <submittedName>
        <fullName evidence="1">Phosphoserine phosphatase SerB</fullName>
    </submittedName>
</protein>
<sequence>MSLVATLISNPVDPQLDTTVIDAASAALPAPSQAEWLFNEVAADIRFSSTEDIRTISDRLRAALSELPVDVVVQPLADRRKKLLLADM</sequence>